<gene>
    <name evidence="2" type="ORF">A3D83_00815</name>
</gene>
<dbReference type="EMBL" id="MFDB01000008">
    <property type="protein sequence ID" value="OGE33495.1"/>
    <property type="molecule type" value="Genomic_DNA"/>
</dbReference>
<organism evidence="2 3">
    <name type="scientific">Candidatus Daviesbacteria bacterium RIFCSPHIGHO2_02_FULL_41_10</name>
    <dbReference type="NCBI Taxonomy" id="1797774"/>
    <lineage>
        <taxon>Bacteria</taxon>
        <taxon>Candidatus Daviesiibacteriota</taxon>
    </lineage>
</organism>
<name>A0A1F5JXV5_9BACT</name>
<evidence type="ECO:0000313" key="3">
    <source>
        <dbReference type="Proteomes" id="UP000177258"/>
    </source>
</evidence>
<accession>A0A1F5JXV5</accession>
<dbReference type="AlphaFoldDB" id="A0A1F5JXV5"/>
<sequence length="200" mass="22661">MICPKCNVTALIIQNNNYYCPGCRIYIGSVATYKPSPPVIIDKPIIDRGAFFKHYINKTLTYLVIIFVVVFFTKDLFYFDISKGCYFFITPSMNLEFSNSGIKRALGIIKIISPENYQNICARVNIINTNLCDAGFEGGCFYSGQSRTIYVAATPRKITWVAEVLAHEACHARQKYEGRPGDEQECWKVGLKVMQDATVY</sequence>
<reference evidence="2 3" key="1">
    <citation type="journal article" date="2016" name="Nat. Commun.">
        <title>Thousands of microbial genomes shed light on interconnected biogeochemical processes in an aquifer system.</title>
        <authorList>
            <person name="Anantharaman K."/>
            <person name="Brown C.T."/>
            <person name="Hug L.A."/>
            <person name="Sharon I."/>
            <person name="Castelle C.J."/>
            <person name="Probst A.J."/>
            <person name="Thomas B.C."/>
            <person name="Singh A."/>
            <person name="Wilkins M.J."/>
            <person name="Karaoz U."/>
            <person name="Brodie E.L."/>
            <person name="Williams K.H."/>
            <person name="Hubbard S.S."/>
            <person name="Banfield J.F."/>
        </authorList>
    </citation>
    <scope>NUCLEOTIDE SEQUENCE [LARGE SCALE GENOMIC DNA]</scope>
</reference>
<keyword evidence="1" id="KW-0472">Membrane</keyword>
<evidence type="ECO:0000313" key="2">
    <source>
        <dbReference type="EMBL" id="OGE33495.1"/>
    </source>
</evidence>
<evidence type="ECO:0000256" key="1">
    <source>
        <dbReference type="SAM" id="Phobius"/>
    </source>
</evidence>
<keyword evidence="1" id="KW-0812">Transmembrane</keyword>
<comment type="caution">
    <text evidence="2">The sequence shown here is derived from an EMBL/GenBank/DDBJ whole genome shotgun (WGS) entry which is preliminary data.</text>
</comment>
<keyword evidence="1" id="KW-1133">Transmembrane helix</keyword>
<dbReference type="Proteomes" id="UP000177258">
    <property type="component" value="Unassembled WGS sequence"/>
</dbReference>
<feature type="transmembrane region" description="Helical" evidence="1">
    <location>
        <begin position="60"/>
        <end position="79"/>
    </location>
</feature>
<proteinExistence type="predicted"/>
<protein>
    <submittedName>
        <fullName evidence="2">Uncharacterized protein</fullName>
    </submittedName>
</protein>